<keyword evidence="2" id="KW-0175">Coiled coil</keyword>
<dbReference type="PANTHER" id="PTHR21393">
    <property type="entry name" value="MITOCHONDRIAL 28S RIBOSOMAL PROTEIN S27"/>
    <property type="match status" value="1"/>
</dbReference>
<gene>
    <name evidence="3" type="ORF">CVLEPA_LOCUS10710</name>
</gene>
<evidence type="ECO:0000256" key="1">
    <source>
        <dbReference type="ARBA" id="ARBA00004173"/>
    </source>
</evidence>
<proteinExistence type="predicted"/>
<name>A0ABP0FR66_CLALP</name>
<evidence type="ECO:0000256" key="2">
    <source>
        <dbReference type="SAM" id="Coils"/>
    </source>
</evidence>
<evidence type="ECO:0000313" key="3">
    <source>
        <dbReference type="EMBL" id="CAK8680463.1"/>
    </source>
</evidence>
<sequence length="447" mass="51600">MALCFRKLVCFKSSRVKQTVKNCAFYAFRNFLSNAYLSPELSKQITSPASGSGDMAEVCMSLNRCHERNMPVSSMMIDRMIRCVQTDEHLSGSLFYLHHFRHTENSYYIRPWTAFTFVKKCLEVNPKTLVDILTLKTHYGIFPDVFSLNKVLDVLLEKQDLKGALDLACQMFLLEVLDNKTSQALAIEAVSRYWEENTTEIIPTFEDVTIKRNVAGILYCIGMYLSNPSLTLLGQSLLGSIEAEHGIRATYQEPWGPLWWEPGYLENAVSSVENLNEPISKQSVDILLSLTINNNELHERAAKTCHTAQEKGLILDEDLFTLKGIAKSLLNNLPKYEAEDREVSDKQLWTWLEDRTTFEEIEKEVLSEYKEKREALSREIRIEKEAHDQAVENLGFWDLARDRKVERENPNFYLREDYIEGALEDLVLLERFRDKRSIVKDPIILVS</sequence>
<evidence type="ECO:0000313" key="4">
    <source>
        <dbReference type="Proteomes" id="UP001642483"/>
    </source>
</evidence>
<comment type="caution">
    <text evidence="3">The sequence shown here is derived from an EMBL/GenBank/DDBJ whole genome shotgun (WGS) entry which is preliminary data.</text>
</comment>
<dbReference type="PANTHER" id="PTHR21393:SF0">
    <property type="entry name" value="SMALL RIBOSOMAL SUBUNIT PROTEIN MS27"/>
    <property type="match status" value="1"/>
</dbReference>
<feature type="coiled-coil region" evidence="2">
    <location>
        <begin position="359"/>
        <end position="393"/>
    </location>
</feature>
<accession>A0ABP0FR66</accession>
<dbReference type="Proteomes" id="UP001642483">
    <property type="component" value="Unassembled WGS sequence"/>
</dbReference>
<protein>
    <recommendedName>
        <fullName evidence="5">28S ribosomal protein S27, mitochondrial</fullName>
    </recommendedName>
</protein>
<dbReference type="InterPro" id="IPR019266">
    <property type="entry name" value="Ribosomal_mS27"/>
</dbReference>
<organism evidence="3 4">
    <name type="scientific">Clavelina lepadiformis</name>
    <name type="common">Light-bulb sea squirt</name>
    <name type="synonym">Ascidia lepadiformis</name>
    <dbReference type="NCBI Taxonomy" id="159417"/>
    <lineage>
        <taxon>Eukaryota</taxon>
        <taxon>Metazoa</taxon>
        <taxon>Chordata</taxon>
        <taxon>Tunicata</taxon>
        <taxon>Ascidiacea</taxon>
        <taxon>Aplousobranchia</taxon>
        <taxon>Clavelinidae</taxon>
        <taxon>Clavelina</taxon>
    </lineage>
</organism>
<keyword evidence="4" id="KW-1185">Reference proteome</keyword>
<reference evidence="3 4" key="1">
    <citation type="submission" date="2024-02" db="EMBL/GenBank/DDBJ databases">
        <authorList>
            <person name="Daric V."/>
            <person name="Darras S."/>
        </authorList>
    </citation>
    <scope>NUCLEOTIDE SEQUENCE [LARGE SCALE GENOMIC DNA]</scope>
</reference>
<dbReference type="InterPro" id="IPR034913">
    <property type="entry name" value="mS27/PTCD2"/>
</dbReference>
<evidence type="ECO:0008006" key="5">
    <source>
        <dbReference type="Google" id="ProtNLM"/>
    </source>
</evidence>
<comment type="subcellular location">
    <subcellularLocation>
        <location evidence="1">Mitochondrion</location>
    </subcellularLocation>
</comment>
<dbReference type="EMBL" id="CAWYQH010000068">
    <property type="protein sequence ID" value="CAK8680463.1"/>
    <property type="molecule type" value="Genomic_DNA"/>
</dbReference>
<dbReference type="Pfam" id="PF10037">
    <property type="entry name" value="MRP-S27"/>
    <property type="match status" value="1"/>
</dbReference>